<dbReference type="EMBL" id="CM000833">
    <property type="protein sequence ID" value="EET05214.1"/>
    <property type="molecule type" value="Genomic_DNA"/>
</dbReference>
<evidence type="ECO:0000313" key="1">
    <source>
        <dbReference type="EMBL" id="EET05214.1"/>
    </source>
</evidence>
<dbReference type="AlphaFoldDB" id="A0A0E1VYG3"/>
<dbReference type="Proteomes" id="UP000001812">
    <property type="component" value="Chromosome II"/>
</dbReference>
<protein>
    <submittedName>
        <fullName evidence="1">Uncharacterized protein</fullName>
    </submittedName>
</protein>
<organism evidence="1">
    <name type="scientific">Burkholderia pseudomallei 1710a</name>
    <dbReference type="NCBI Taxonomy" id="320371"/>
    <lineage>
        <taxon>Bacteria</taxon>
        <taxon>Pseudomonadati</taxon>
        <taxon>Pseudomonadota</taxon>
        <taxon>Betaproteobacteria</taxon>
        <taxon>Burkholderiales</taxon>
        <taxon>Burkholderiaceae</taxon>
        <taxon>Burkholderia</taxon>
        <taxon>pseudomallei group</taxon>
    </lineage>
</organism>
<reference evidence="1" key="1">
    <citation type="submission" date="2009-05" db="EMBL/GenBank/DDBJ databases">
        <authorList>
            <person name="Harkins D.M."/>
            <person name="DeShazer D."/>
            <person name="Woods D.E."/>
            <person name="Brinkac L.M."/>
            <person name="Brown K.A."/>
            <person name="Hung G.C."/>
            <person name="Tuanyok A."/>
            <person name="Zhang B."/>
            <person name="Nierman W.C."/>
        </authorList>
    </citation>
    <scope>NUCLEOTIDE SEQUENCE [LARGE SCALE GENOMIC DNA]</scope>
    <source>
        <strain evidence="1">1710a</strain>
    </source>
</reference>
<sequence length="44" mass="4917">MAFAVSKHVARVLQSSRRVGKSYPEATIYLPNANIRGDRCAILR</sequence>
<name>A0A0E1VYG3_BURPE</name>
<gene>
    <name evidence="1" type="ORF">BURPS1710A_A1974</name>
</gene>
<accession>A0A0E1VYG3</accession>
<dbReference type="HOGENOM" id="CLU_3213585_0_0_4"/>
<proteinExistence type="predicted"/>